<dbReference type="PANTHER" id="PTHR43283">
    <property type="entry name" value="BETA-LACTAMASE-RELATED"/>
    <property type="match status" value="1"/>
</dbReference>
<dbReference type="EMBL" id="JACHEU010000004">
    <property type="protein sequence ID" value="MBB6014213.1"/>
    <property type="molecule type" value="Genomic_DNA"/>
</dbReference>
<dbReference type="RefSeq" id="WP_183832388.1">
    <property type="nucleotide sequence ID" value="NZ_JACHEU010000004.1"/>
</dbReference>
<organism evidence="2 3">
    <name type="scientific">Aquamicrobium lusatiense</name>
    <dbReference type="NCBI Taxonomy" id="89772"/>
    <lineage>
        <taxon>Bacteria</taxon>
        <taxon>Pseudomonadati</taxon>
        <taxon>Pseudomonadota</taxon>
        <taxon>Alphaproteobacteria</taxon>
        <taxon>Hyphomicrobiales</taxon>
        <taxon>Phyllobacteriaceae</taxon>
        <taxon>Aquamicrobium</taxon>
    </lineage>
</organism>
<protein>
    <recommendedName>
        <fullName evidence="1">Beta-lactamase-related domain-containing protein</fullName>
    </recommendedName>
</protein>
<dbReference type="InterPro" id="IPR001466">
    <property type="entry name" value="Beta-lactam-related"/>
</dbReference>
<sequence>MTAELPFTRADINLGNWRERPYSMSTFQNVAEYVPSAQIISARIAETPVRPFGHFADIPVSNVAGNTLRLEDFLEESHSDALVVMRKGEVIAEWYAPYVDPARAHIVFSISKSFTGMLAGVLEAEGKLSFDQMVTDFIPDAVGSAYEGLTVRDLFNMTVALDFDELYLDEDGSFDRYRRAMLWKPQRAGDPTTNLRDFLCSLPRAAHPHGTLHRYRSPNSDMAGLVVEAASGMRFADLLSTRVWQPMGAHTDGFITVDSAGNPRTSGGISVTARDLARLGELLRVGGRGVLPAEFVERLWAGGDRAIWAAGDQCFLYPGGSYLAYWYETGTGALAAMGIFGQFLWIDRASETVVVRQASEPLPISDDLDQKTIAALKAICAA</sequence>
<name>A0A7W9S742_9HYPH</name>
<dbReference type="SUPFAM" id="SSF56601">
    <property type="entry name" value="beta-lactamase/transpeptidase-like"/>
    <property type="match status" value="1"/>
</dbReference>
<dbReference type="InterPro" id="IPR012338">
    <property type="entry name" value="Beta-lactam/transpept-like"/>
</dbReference>
<accession>A0A7W9S742</accession>
<gene>
    <name evidence="2" type="ORF">HNR59_003607</name>
</gene>
<keyword evidence="3" id="KW-1185">Reference proteome</keyword>
<reference evidence="2 3" key="1">
    <citation type="submission" date="2020-08" db="EMBL/GenBank/DDBJ databases">
        <title>Genomic Encyclopedia of Type Strains, Phase IV (KMG-IV): sequencing the most valuable type-strain genomes for metagenomic binning, comparative biology and taxonomic classification.</title>
        <authorList>
            <person name="Goeker M."/>
        </authorList>
    </citation>
    <scope>NUCLEOTIDE SEQUENCE [LARGE SCALE GENOMIC DNA]</scope>
    <source>
        <strain evidence="2 3">DSM 11099</strain>
    </source>
</reference>
<dbReference type="Proteomes" id="UP000533306">
    <property type="component" value="Unassembled WGS sequence"/>
</dbReference>
<dbReference type="AlphaFoldDB" id="A0A7W9S742"/>
<evidence type="ECO:0000313" key="3">
    <source>
        <dbReference type="Proteomes" id="UP000533306"/>
    </source>
</evidence>
<dbReference type="InterPro" id="IPR050789">
    <property type="entry name" value="Diverse_Enzym_Activities"/>
</dbReference>
<proteinExistence type="predicted"/>
<evidence type="ECO:0000259" key="1">
    <source>
        <dbReference type="Pfam" id="PF00144"/>
    </source>
</evidence>
<dbReference type="PANTHER" id="PTHR43283:SF7">
    <property type="entry name" value="BETA-LACTAMASE-RELATED DOMAIN-CONTAINING PROTEIN"/>
    <property type="match status" value="1"/>
</dbReference>
<evidence type="ECO:0000313" key="2">
    <source>
        <dbReference type="EMBL" id="MBB6014213.1"/>
    </source>
</evidence>
<dbReference type="Pfam" id="PF00144">
    <property type="entry name" value="Beta-lactamase"/>
    <property type="match status" value="1"/>
</dbReference>
<comment type="caution">
    <text evidence="2">The sequence shown here is derived from an EMBL/GenBank/DDBJ whole genome shotgun (WGS) entry which is preliminary data.</text>
</comment>
<dbReference type="Gene3D" id="3.40.710.10">
    <property type="entry name" value="DD-peptidase/beta-lactamase superfamily"/>
    <property type="match status" value="1"/>
</dbReference>
<feature type="domain" description="Beta-lactamase-related" evidence="1">
    <location>
        <begin position="78"/>
        <end position="375"/>
    </location>
</feature>